<protein>
    <recommendedName>
        <fullName evidence="1">BBH37-like helical domain-containing protein</fullName>
    </recommendedName>
</protein>
<evidence type="ECO:0000313" key="3">
    <source>
        <dbReference type="Proteomes" id="UP000529652"/>
    </source>
</evidence>
<comment type="caution">
    <text evidence="2">The sequence shown here is derived from an EMBL/GenBank/DDBJ whole genome shotgun (WGS) entry which is preliminary data.</text>
</comment>
<sequence>MQNNLNMGDKLDEIMSYIDIEKQNIRAAALFLCKVKESLKEGIIKRLESENRSVSQLSKQALNKIKNTLKSSESSYFKKV</sequence>
<dbReference type="AlphaFoldDB" id="A0AB34Z4E6"/>
<dbReference type="InterPro" id="IPR057717">
    <property type="entry name" value="BBH37-like_helical"/>
</dbReference>
<dbReference type="EMBL" id="JACHGM010000006">
    <property type="protein sequence ID" value="MBB5141599.1"/>
    <property type="molecule type" value="Genomic_DNA"/>
</dbReference>
<dbReference type="NCBIfam" id="NF033721">
    <property type="entry name" value="P12_lipo"/>
    <property type="match status" value="1"/>
</dbReference>
<reference evidence="2 3" key="1">
    <citation type="submission" date="2020-08" db="EMBL/GenBank/DDBJ databases">
        <title>Genomic Encyclopedia of Type Strains, Phase IV (KMG-IV): sequencing the most valuable type-strain genomes for metagenomic binning, comparative biology and taxonomic classification.</title>
        <authorList>
            <person name="Goeker M."/>
        </authorList>
    </citation>
    <scope>NUCLEOTIDE SEQUENCE [LARGE SCALE GENOMIC DNA]</scope>
    <source>
        <strain evidence="2 3">DSM 10508</strain>
    </source>
</reference>
<dbReference type="Proteomes" id="UP000529652">
    <property type="component" value="Unassembled WGS sequence"/>
</dbReference>
<proteinExistence type="predicted"/>
<organism evidence="2 3">
    <name type="scientific">Borreliella afzelii</name>
    <name type="common">Borrelia afzelii</name>
    <dbReference type="NCBI Taxonomy" id="29518"/>
    <lineage>
        <taxon>Bacteria</taxon>
        <taxon>Pseudomonadati</taxon>
        <taxon>Spirochaetota</taxon>
        <taxon>Spirochaetia</taxon>
        <taxon>Spirochaetales</taxon>
        <taxon>Borreliaceae</taxon>
        <taxon>Borreliella</taxon>
    </lineage>
</organism>
<evidence type="ECO:0000313" key="2">
    <source>
        <dbReference type="EMBL" id="MBB5141599.1"/>
    </source>
</evidence>
<feature type="domain" description="BBH37-like helical" evidence="1">
    <location>
        <begin position="1"/>
        <end position="79"/>
    </location>
</feature>
<dbReference type="InterPro" id="IPR058057">
    <property type="entry name" value="BBH37-like"/>
</dbReference>
<name>A0AB34Z4E6_BORAF</name>
<dbReference type="RefSeq" id="WP_235685153.1">
    <property type="nucleotide sequence ID" value="NZ_CAXOVT010000006.1"/>
</dbReference>
<gene>
    <name evidence="2" type="ORF">HNP63_001020</name>
</gene>
<dbReference type="Pfam" id="PF25672">
    <property type="entry name" value="BBH37"/>
    <property type="match status" value="1"/>
</dbReference>
<evidence type="ECO:0000259" key="1">
    <source>
        <dbReference type="Pfam" id="PF25672"/>
    </source>
</evidence>
<accession>A0AB34Z4E6</accession>